<dbReference type="CDD" id="cd06581">
    <property type="entry name" value="TM_PBP1_LivM_like"/>
    <property type="match status" value="1"/>
</dbReference>
<feature type="compositionally biased region" description="Basic and acidic residues" evidence="6">
    <location>
        <begin position="14"/>
        <end position="28"/>
    </location>
</feature>
<evidence type="ECO:0008006" key="9">
    <source>
        <dbReference type="Google" id="ProtNLM"/>
    </source>
</evidence>
<comment type="caution">
    <text evidence="8">The sequence shown here is derived from an EMBL/GenBank/DDBJ whole genome shotgun (WGS) entry which is preliminary data.</text>
</comment>
<dbReference type="GO" id="GO:0015658">
    <property type="term" value="F:branched-chain amino acid transmembrane transporter activity"/>
    <property type="evidence" value="ECO:0007669"/>
    <property type="project" value="InterPro"/>
</dbReference>
<dbReference type="PANTHER" id="PTHR30482">
    <property type="entry name" value="HIGH-AFFINITY BRANCHED-CHAIN AMINO ACID TRANSPORT SYSTEM PERMEASE"/>
    <property type="match status" value="1"/>
</dbReference>
<dbReference type="AlphaFoldDB" id="A0A0F9V982"/>
<feature type="transmembrane region" description="Helical" evidence="7">
    <location>
        <begin position="391"/>
        <end position="419"/>
    </location>
</feature>
<dbReference type="NCBIfam" id="NF008450">
    <property type="entry name" value="PRK11301.1"/>
    <property type="match status" value="1"/>
</dbReference>
<dbReference type="EMBL" id="LAZR01000065">
    <property type="protein sequence ID" value="KKN96287.1"/>
    <property type="molecule type" value="Genomic_DNA"/>
</dbReference>
<evidence type="ECO:0000256" key="3">
    <source>
        <dbReference type="ARBA" id="ARBA00022692"/>
    </source>
</evidence>
<evidence type="ECO:0000256" key="6">
    <source>
        <dbReference type="SAM" id="MobiDB-lite"/>
    </source>
</evidence>
<keyword evidence="3 7" id="KW-0812">Transmembrane</keyword>
<evidence type="ECO:0000256" key="5">
    <source>
        <dbReference type="ARBA" id="ARBA00023136"/>
    </source>
</evidence>
<gene>
    <name evidence="8" type="ORF">LCGC14_0168800</name>
</gene>
<evidence type="ECO:0000256" key="2">
    <source>
        <dbReference type="ARBA" id="ARBA00022475"/>
    </source>
</evidence>
<feature type="transmembrane region" description="Helical" evidence="7">
    <location>
        <begin position="241"/>
        <end position="261"/>
    </location>
</feature>
<evidence type="ECO:0000256" key="4">
    <source>
        <dbReference type="ARBA" id="ARBA00022989"/>
    </source>
</evidence>
<organism evidence="8">
    <name type="scientific">marine sediment metagenome</name>
    <dbReference type="NCBI Taxonomy" id="412755"/>
    <lineage>
        <taxon>unclassified sequences</taxon>
        <taxon>metagenomes</taxon>
        <taxon>ecological metagenomes</taxon>
    </lineage>
</organism>
<feature type="compositionally biased region" description="Polar residues" evidence="6">
    <location>
        <begin position="1"/>
        <end position="11"/>
    </location>
</feature>
<feature type="transmembrane region" description="Helical" evidence="7">
    <location>
        <begin position="50"/>
        <end position="71"/>
    </location>
</feature>
<feature type="transmembrane region" description="Helical" evidence="7">
    <location>
        <begin position="185"/>
        <end position="204"/>
    </location>
</feature>
<dbReference type="InterPro" id="IPR043428">
    <property type="entry name" value="LivM-like"/>
</dbReference>
<sequence>MADPTASTLSNRPEGAERESEERREAARGEPPFVEAPQSDSRLVASLKEAGITAAIVAGLTLIFLAFRSDIATGGLDLLARPMLWLSWIAIAFVGRFVLSYFLFKAERPISGYFKRTKATSSAVGGIPLGKVFGILLLFVAFTLPFLLDTFLPSQNRYLLDLAILILTYVMLGWGLNIVVGLAGLLDLGYVAFYAVGAYSFALLSTNFGLGFWVCLPMAGLFAAMWGVMLGFPVLRLRGDYLAIVTLAFGEIIRIVLLNWYEFTGGPNGLLGIPKPTLFGLEFSRGEGSFSDFFGLEYSSVQRFVFLYYIILALALITNLVTLRLRKLPVGRAWEALREDEIACRSLGINTVNVKLTAFATGAMFGGFAGSFFAARQGFISPESFTFIESAIVLAIVVLGGLGSQLGVVIASVVMIGGIELLRNLTALQAVFGSDFDPTQYRMLIFGLAMVGIMVWKPRGLISSRSPSVFYKQKKKIGADLVAQGEGH</sequence>
<dbReference type="InterPro" id="IPR001851">
    <property type="entry name" value="ABC_transp_permease"/>
</dbReference>
<reference evidence="8" key="1">
    <citation type="journal article" date="2015" name="Nature">
        <title>Complex archaea that bridge the gap between prokaryotes and eukaryotes.</title>
        <authorList>
            <person name="Spang A."/>
            <person name="Saw J.H."/>
            <person name="Jorgensen S.L."/>
            <person name="Zaremba-Niedzwiedzka K."/>
            <person name="Martijn J."/>
            <person name="Lind A.E."/>
            <person name="van Eijk R."/>
            <person name="Schleper C."/>
            <person name="Guy L."/>
            <person name="Ettema T.J."/>
        </authorList>
    </citation>
    <scope>NUCLEOTIDE SEQUENCE</scope>
</reference>
<keyword evidence="4 7" id="KW-1133">Transmembrane helix</keyword>
<protein>
    <recommendedName>
        <fullName evidence="9">High-affinity branched-chain amino acid transport system permease LivHM N-terminal domain-containing protein</fullName>
    </recommendedName>
</protein>
<comment type="subcellular location">
    <subcellularLocation>
        <location evidence="1">Cell membrane</location>
        <topology evidence="1">Multi-pass membrane protein</topology>
    </subcellularLocation>
</comment>
<keyword evidence="5 7" id="KW-0472">Membrane</keyword>
<feature type="region of interest" description="Disordered" evidence="6">
    <location>
        <begin position="1"/>
        <end position="37"/>
    </location>
</feature>
<proteinExistence type="predicted"/>
<keyword evidence="2" id="KW-1003">Cell membrane</keyword>
<evidence type="ECO:0000313" key="8">
    <source>
        <dbReference type="EMBL" id="KKN96287.1"/>
    </source>
</evidence>
<evidence type="ECO:0000256" key="7">
    <source>
        <dbReference type="SAM" id="Phobius"/>
    </source>
</evidence>
<feature type="transmembrane region" description="Helical" evidence="7">
    <location>
        <begin position="210"/>
        <end position="229"/>
    </location>
</feature>
<feature type="transmembrane region" description="Helical" evidence="7">
    <location>
        <begin position="124"/>
        <end position="146"/>
    </location>
</feature>
<evidence type="ECO:0000256" key="1">
    <source>
        <dbReference type="ARBA" id="ARBA00004651"/>
    </source>
</evidence>
<accession>A0A0F9V982</accession>
<feature type="transmembrane region" description="Helical" evidence="7">
    <location>
        <begin position="158"/>
        <end position="178"/>
    </location>
</feature>
<dbReference type="PANTHER" id="PTHR30482:SF20">
    <property type="entry name" value="HIGH-AFFINITY BRANCHED-CHAIN AMINO ACID TRANSPORT SYSTEM PERMEASE PROTEIN LIVM"/>
    <property type="match status" value="1"/>
</dbReference>
<name>A0A0F9V982_9ZZZZ</name>
<dbReference type="Pfam" id="PF02653">
    <property type="entry name" value="BPD_transp_2"/>
    <property type="match status" value="1"/>
</dbReference>
<feature type="transmembrane region" description="Helical" evidence="7">
    <location>
        <begin position="83"/>
        <end position="104"/>
    </location>
</feature>
<dbReference type="GO" id="GO:0005886">
    <property type="term" value="C:plasma membrane"/>
    <property type="evidence" value="ECO:0007669"/>
    <property type="project" value="UniProtKB-SubCell"/>
</dbReference>
<feature type="transmembrane region" description="Helical" evidence="7">
    <location>
        <begin position="306"/>
        <end position="325"/>
    </location>
</feature>